<dbReference type="PANTHER" id="PTHR33643:SF1">
    <property type="entry name" value="UREASE ACCESSORY PROTEIN D"/>
    <property type="match status" value="1"/>
</dbReference>
<gene>
    <name evidence="4" type="primary">ureD</name>
    <name evidence="6" type="ORF">ACFOEV_22015</name>
</gene>
<evidence type="ECO:0000256" key="4">
    <source>
        <dbReference type="HAMAP-Rule" id="MF_01384"/>
    </source>
</evidence>
<accession>A0ABV7LVI2</accession>
<comment type="subcellular location">
    <subcellularLocation>
        <location evidence="4">Cytoplasm</location>
    </subcellularLocation>
</comment>
<proteinExistence type="inferred from homology"/>
<dbReference type="EMBL" id="JBHRUG010000049">
    <property type="protein sequence ID" value="MFC3286286.1"/>
    <property type="molecule type" value="Genomic_DNA"/>
</dbReference>
<comment type="caution">
    <text evidence="6">The sequence shown here is derived from an EMBL/GenBank/DDBJ whole genome shotgun (WGS) entry which is preliminary data.</text>
</comment>
<comment type="function">
    <text evidence="4">Required for maturation of urease via the functional incorporation of the urease nickel metallocenter.</text>
</comment>
<keyword evidence="4" id="KW-0963">Cytoplasm</keyword>
<evidence type="ECO:0000256" key="2">
    <source>
        <dbReference type="ARBA" id="ARBA00022988"/>
    </source>
</evidence>
<evidence type="ECO:0000256" key="1">
    <source>
        <dbReference type="ARBA" id="ARBA00007177"/>
    </source>
</evidence>
<dbReference type="RefSeq" id="WP_386777199.1">
    <property type="nucleotide sequence ID" value="NZ_JBHRUG010000049.1"/>
</dbReference>
<feature type="compositionally biased region" description="Basic and acidic residues" evidence="5">
    <location>
        <begin position="7"/>
        <end position="20"/>
    </location>
</feature>
<organism evidence="6 7">
    <name type="scientific">Litchfieldella rifensis</name>
    <dbReference type="NCBI Taxonomy" id="762643"/>
    <lineage>
        <taxon>Bacteria</taxon>
        <taxon>Pseudomonadati</taxon>
        <taxon>Pseudomonadota</taxon>
        <taxon>Gammaproteobacteria</taxon>
        <taxon>Oceanospirillales</taxon>
        <taxon>Halomonadaceae</taxon>
        <taxon>Litchfieldella</taxon>
    </lineage>
</organism>
<dbReference type="Proteomes" id="UP001595579">
    <property type="component" value="Unassembled WGS sequence"/>
</dbReference>
<dbReference type="HAMAP" id="MF_01384">
    <property type="entry name" value="UreD"/>
    <property type="match status" value="1"/>
</dbReference>
<keyword evidence="7" id="KW-1185">Reference proteome</keyword>
<keyword evidence="3 4" id="KW-0143">Chaperone</keyword>
<feature type="region of interest" description="Disordered" evidence="5">
    <location>
        <begin position="1"/>
        <end position="20"/>
    </location>
</feature>
<evidence type="ECO:0000256" key="3">
    <source>
        <dbReference type="ARBA" id="ARBA00023186"/>
    </source>
</evidence>
<keyword evidence="2 4" id="KW-0996">Nickel insertion</keyword>
<dbReference type="PANTHER" id="PTHR33643">
    <property type="entry name" value="UREASE ACCESSORY PROTEIN D"/>
    <property type="match status" value="1"/>
</dbReference>
<name>A0ABV7LVI2_9GAMM</name>
<dbReference type="InterPro" id="IPR002669">
    <property type="entry name" value="UreD"/>
</dbReference>
<evidence type="ECO:0000256" key="5">
    <source>
        <dbReference type="SAM" id="MobiDB-lite"/>
    </source>
</evidence>
<protein>
    <recommendedName>
        <fullName evidence="4">Urease accessory protein UreD</fullName>
    </recommendedName>
</protein>
<comment type="similarity">
    <text evidence="1 4">Belongs to the UreD family.</text>
</comment>
<dbReference type="Pfam" id="PF01774">
    <property type="entry name" value="UreD"/>
    <property type="match status" value="1"/>
</dbReference>
<reference evidence="7" key="1">
    <citation type="journal article" date="2019" name="Int. J. Syst. Evol. Microbiol.">
        <title>The Global Catalogue of Microorganisms (GCM) 10K type strain sequencing project: providing services to taxonomists for standard genome sequencing and annotation.</title>
        <authorList>
            <consortium name="The Broad Institute Genomics Platform"/>
            <consortium name="The Broad Institute Genome Sequencing Center for Infectious Disease"/>
            <person name="Wu L."/>
            <person name="Ma J."/>
        </authorList>
    </citation>
    <scope>NUCLEOTIDE SEQUENCE [LARGE SCALE GENOMIC DNA]</scope>
    <source>
        <strain evidence="7">CECT 7698</strain>
    </source>
</reference>
<sequence length="301" mass="33472">MTMIETLESRRVDNPSGHRFDDQRRWAASLTLGFQARPEKGGSVTRLTRARHQGPLRVQRPFYPEGQGGACHVYLLHPPGGLVSGDALSISARVGEGGHALLTTPAAAKLYRADSHEVAWEQHSHLRVADGAILEWLPQETLCFDGSRGEQSTTIELAGSAHCLGWEIMALGRPASDLPFVSGHVEQRFRLTRDGRPLWLERQPLDPRHPRFQGRWGQGGATVQATLWAVGLDDAQASVEAVREALPATSQWAVTQRHGVLLLRYLGDSRNQAWELCQRAWEVLRPLMLGREACVPRIWLT</sequence>
<evidence type="ECO:0000313" key="6">
    <source>
        <dbReference type="EMBL" id="MFC3286286.1"/>
    </source>
</evidence>
<comment type="subunit">
    <text evidence="4">UreD, UreF and UreG form a complex that acts as a GTP-hydrolysis-dependent molecular chaperone, activating the urease apoprotein by helping to assemble the nickel containing metallocenter of UreC. The UreE protein probably delivers the nickel.</text>
</comment>
<evidence type="ECO:0000313" key="7">
    <source>
        <dbReference type="Proteomes" id="UP001595579"/>
    </source>
</evidence>